<dbReference type="InterPro" id="IPR001005">
    <property type="entry name" value="SANT/Myb"/>
</dbReference>
<dbReference type="Pfam" id="PF15963">
    <property type="entry name" value="Myb_DNA-bind_7"/>
    <property type="match status" value="1"/>
</dbReference>
<proteinExistence type="predicted"/>
<feature type="compositionally biased region" description="Basic residues" evidence="2">
    <location>
        <begin position="7"/>
        <end position="21"/>
    </location>
</feature>
<dbReference type="VEuPathDB" id="FungiDB:CXQ85_000962"/>
<feature type="compositionally biased region" description="Low complexity" evidence="2">
    <location>
        <begin position="141"/>
        <end position="165"/>
    </location>
</feature>
<dbReference type="GO" id="GO:0000126">
    <property type="term" value="C:transcription factor TFIIIB complex"/>
    <property type="evidence" value="ECO:0007669"/>
    <property type="project" value="InterPro"/>
</dbReference>
<feature type="compositionally biased region" description="Basic and acidic residues" evidence="2">
    <location>
        <begin position="92"/>
        <end position="102"/>
    </location>
</feature>
<dbReference type="InterPro" id="IPR039467">
    <property type="entry name" value="TFIIIB_B''_Myb"/>
</dbReference>
<gene>
    <name evidence="4" type="ORF">CXQ85_000962</name>
</gene>
<feature type="domain" description="Myb-like" evidence="3">
    <location>
        <begin position="459"/>
        <end position="507"/>
    </location>
</feature>
<sequence length="623" mass="69192">MSSIVKKSSHFAPKVKKRVTRNTKAAQLTPPTTQESHTSPDPTQITQPDEAPISTPPATQVTNDRTDLSKYNIGSAPSPSVGKSQEDEAEIVDPKDTSKAADEEAIQDEDSDGHEYGDNDIFKKTLAENQELQRSQRRRSSVASRRLSGIFNRSGSVSTPGSVGPDGEEVTAAPVKIGIPTAKPTKRSRSSISRSAKRQSRSSTVVPPTQTLVEEDEGSSTTAAAKETTKEGTEEENEEDKGPKYVIGVDPSTNKFVKYRAHKDVKGPKNMPVAPDNLITTITDISQLPRKIKPQDEALYAQLKVSADDMTLAELCKPLIQVGATSTNFNDAENAKIALDKARKYRRQARDYARENRVSYETAFEQLQAKRIAVAEGKARAKRAREAGENGDEAKDGAAKDEAAKSNIALVTVGDKIQVDTDSIIRAQHERPDRAGGAAEMDNAYVNPITSNSYTKSTYTDAWTTDELKQLYNALSTWGTDFTFIAQLFPYRTRRQVKRKFTLEEKKRPELVELALRRKLPPDLDAYCAAAADGKNFKTLEQFNEEIKELRSEHEKHISEIQTEREKAIKEDLEASRKREMEIRTGSRIMTRAERERELRKNEVVVGTVEDSRKPAQPLKGET</sequence>
<dbReference type="GeneID" id="37006293"/>
<accession>A0A2V1AK50</accession>
<keyword evidence="5" id="KW-1185">Reference proteome</keyword>
<feature type="compositionally biased region" description="Acidic residues" evidence="2">
    <location>
        <begin position="103"/>
        <end position="112"/>
    </location>
</feature>
<dbReference type="PIRSF" id="PIRSF037327">
    <property type="entry name" value="TFIIIB_Bdp1_fun"/>
    <property type="match status" value="1"/>
</dbReference>
<dbReference type="GO" id="GO:0001156">
    <property type="term" value="F:TFIIIC-class transcription factor complex binding"/>
    <property type="evidence" value="ECO:0007669"/>
    <property type="project" value="TreeGrafter"/>
</dbReference>
<organism evidence="4 5">
    <name type="scientific">Candidozyma haemuli</name>
    <dbReference type="NCBI Taxonomy" id="45357"/>
    <lineage>
        <taxon>Eukaryota</taxon>
        <taxon>Fungi</taxon>
        <taxon>Dikarya</taxon>
        <taxon>Ascomycota</taxon>
        <taxon>Saccharomycotina</taxon>
        <taxon>Pichiomycetes</taxon>
        <taxon>Metschnikowiaceae</taxon>
        <taxon>Candidozyma</taxon>
    </lineage>
</organism>
<dbReference type="GO" id="GO:0000995">
    <property type="term" value="F:RNA polymerase III general transcription initiation factor activity"/>
    <property type="evidence" value="ECO:0007669"/>
    <property type="project" value="InterPro"/>
</dbReference>
<feature type="region of interest" description="Disordered" evidence="2">
    <location>
        <begin position="1"/>
        <end position="249"/>
    </location>
</feature>
<dbReference type="Gene3D" id="1.10.10.60">
    <property type="entry name" value="Homeodomain-like"/>
    <property type="match status" value="1"/>
</dbReference>
<feature type="compositionally biased region" description="Polar residues" evidence="2">
    <location>
        <begin position="22"/>
        <end position="47"/>
    </location>
</feature>
<evidence type="ECO:0000256" key="2">
    <source>
        <dbReference type="SAM" id="MobiDB-lite"/>
    </source>
</evidence>
<dbReference type="SUPFAM" id="SSF46689">
    <property type="entry name" value="Homeodomain-like"/>
    <property type="match status" value="1"/>
</dbReference>
<dbReference type="PANTHER" id="PTHR22929">
    <property type="entry name" value="RNA POLYMERASE III TRANSCRIPTION INITIATION FACTOR B"/>
    <property type="match status" value="1"/>
</dbReference>
<dbReference type="GO" id="GO:0070898">
    <property type="term" value="P:RNA polymerase III preinitiation complex assembly"/>
    <property type="evidence" value="ECO:0007669"/>
    <property type="project" value="TreeGrafter"/>
</dbReference>
<feature type="coiled-coil region" evidence="1">
    <location>
        <begin position="540"/>
        <end position="571"/>
    </location>
</feature>
<dbReference type="EMBL" id="PKFO01000001">
    <property type="protein sequence ID" value="PVH18677.1"/>
    <property type="molecule type" value="Genomic_DNA"/>
</dbReference>
<dbReference type="RefSeq" id="XP_025339617.1">
    <property type="nucleotide sequence ID" value="XM_025484686.1"/>
</dbReference>
<keyword evidence="1" id="KW-0175">Coiled coil</keyword>
<dbReference type="InterPro" id="IPR009057">
    <property type="entry name" value="Homeodomain-like_sf"/>
</dbReference>
<dbReference type="OrthoDB" id="272624at2759"/>
<dbReference type="PANTHER" id="PTHR22929:SF0">
    <property type="entry name" value="TRANSCRIPTION FACTOR TFIIIB COMPONENT B'' HOMOLOG"/>
    <property type="match status" value="1"/>
</dbReference>
<feature type="compositionally biased region" description="Basic residues" evidence="2">
    <location>
        <begin position="184"/>
        <end position="200"/>
    </location>
</feature>
<dbReference type="AlphaFoldDB" id="A0A2V1AK50"/>
<dbReference type="Proteomes" id="UP000244309">
    <property type="component" value="Unassembled WGS sequence"/>
</dbReference>
<evidence type="ECO:0000259" key="3">
    <source>
        <dbReference type="SMART" id="SM00717"/>
    </source>
</evidence>
<dbReference type="STRING" id="45357.A0A2V1AK50"/>
<evidence type="ECO:0000256" key="1">
    <source>
        <dbReference type="SAM" id="Coils"/>
    </source>
</evidence>
<evidence type="ECO:0000313" key="4">
    <source>
        <dbReference type="EMBL" id="PVH18677.1"/>
    </source>
</evidence>
<name>A0A2V1AK50_9ASCO</name>
<protein>
    <recommendedName>
        <fullName evidence="3">Myb-like domain-containing protein</fullName>
    </recommendedName>
</protein>
<reference evidence="4 5" key="1">
    <citation type="submission" date="2017-12" db="EMBL/GenBank/DDBJ databases">
        <title>Genome Sequence of a Multidrug-Resistant Candida haemulonii Isolate from a Patient with Chronic Leg Ulcers in Israel.</title>
        <authorList>
            <person name="Chow N.A."/>
            <person name="Gade L."/>
            <person name="Batra D."/>
            <person name="Rowe L.A."/>
            <person name="Ben-Ami R."/>
            <person name="Loparev V.N."/>
            <person name="Litvintseva A.P."/>
        </authorList>
    </citation>
    <scope>NUCLEOTIDE SEQUENCE [LARGE SCALE GENOMIC DNA]</scope>
    <source>
        <strain evidence="4 5">B11899</strain>
    </source>
</reference>
<dbReference type="SMART" id="SM00717">
    <property type="entry name" value="SANT"/>
    <property type="match status" value="1"/>
</dbReference>
<feature type="compositionally biased region" description="Basic and acidic residues" evidence="2">
    <location>
        <begin position="113"/>
        <end position="126"/>
    </location>
</feature>
<dbReference type="InterPro" id="IPR017174">
    <property type="entry name" value="Bdp1_fungi"/>
</dbReference>
<comment type="caution">
    <text evidence="4">The sequence shown here is derived from an EMBL/GenBank/DDBJ whole genome shotgun (WGS) entry which is preliminary data.</text>
</comment>
<dbReference type="CDD" id="cd00167">
    <property type="entry name" value="SANT"/>
    <property type="match status" value="1"/>
</dbReference>
<evidence type="ECO:0000313" key="5">
    <source>
        <dbReference type="Proteomes" id="UP000244309"/>
    </source>
</evidence>